<evidence type="ECO:0000313" key="4">
    <source>
        <dbReference type="Proteomes" id="UP001155057"/>
    </source>
</evidence>
<protein>
    <submittedName>
        <fullName evidence="1">Uncharacterized protein</fullName>
    </submittedName>
</protein>
<dbReference type="EMBL" id="JANUAE010000007">
    <property type="protein sequence ID" value="MCS3710583.1"/>
    <property type="molecule type" value="Genomic_DNA"/>
</dbReference>
<reference evidence="1" key="1">
    <citation type="submission" date="2022-08" db="EMBL/GenBank/DDBJ databases">
        <title>Genomic Encyclopedia of Type Strains, Phase V (KMG-V): Genome sequencing to study the core and pangenomes of soil and plant-associated prokaryotes.</title>
        <authorList>
            <person name="Whitman W."/>
        </authorList>
    </citation>
    <scope>NUCLEOTIDE SEQUENCE</scope>
    <source>
        <strain evidence="2">SP2016B</strain>
        <strain evidence="3">SP3026</strain>
        <strain evidence="1">SP3049</strain>
    </source>
</reference>
<proteinExistence type="predicted"/>
<evidence type="ECO:0000313" key="3">
    <source>
        <dbReference type="EMBL" id="MCS4120590.1"/>
    </source>
</evidence>
<dbReference type="EMBL" id="JANUBL010000001">
    <property type="protein sequence ID" value="MCS4120590.1"/>
    <property type="molecule type" value="Genomic_DNA"/>
</dbReference>
<accession>A0A9X2PJB3</accession>
<organism evidence="1 4">
    <name type="scientific">Salinibacter ruber</name>
    <dbReference type="NCBI Taxonomy" id="146919"/>
    <lineage>
        <taxon>Bacteria</taxon>
        <taxon>Pseudomonadati</taxon>
        <taxon>Rhodothermota</taxon>
        <taxon>Rhodothermia</taxon>
        <taxon>Rhodothermales</taxon>
        <taxon>Salinibacteraceae</taxon>
        <taxon>Salinibacter</taxon>
    </lineage>
</organism>
<evidence type="ECO:0000313" key="1">
    <source>
        <dbReference type="EMBL" id="MCS3710583.1"/>
    </source>
</evidence>
<dbReference type="AlphaFoldDB" id="A0A9X2PJB3"/>
<comment type="caution">
    <text evidence="1">The sequence shown here is derived from an EMBL/GenBank/DDBJ whole genome shotgun (WGS) entry which is preliminary data.</text>
</comment>
<dbReference type="Proteomes" id="UP001155057">
    <property type="component" value="Unassembled WGS sequence"/>
</dbReference>
<evidence type="ECO:0000313" key="2">
    <source>
        <dbReference type="EMBL" id="MCS3866513.1"/>
    </source>
</evidence>
<dbReference type="EMBL" id="JANTYZ010000014">
    <property type="protein sequence ID" value="MCS3866513.1"/>
    <property type="molecule type" value="Genomic_DNA"/>
</dbReference>
<dbReference type="Proteomes" id="UP001155144">
    <property type="component" value="Unassembled WGS sequence"/>
</dbReference>
<gene>
    <name evidence="3" type="ORF">GGP45_000908</name>
    <name evidence="1" type="ORF">GGP61_002196</name>
    <name evidence="2" type="ORF">GGP82_003087</name>
</gene>
<name>A0A9X2PJB3_9BACT</name>
<sequence>MYGGETAGIKMEGSIEPFTERLRFVFLFIRVRLLF</sequence>
<dbReference type="Proteomes" id="UP001155034">
    <property type="component" value="Unassembled WGS sequence"/>
</dbReference>